<dbReference type="PROSITE" id="PS00154">
    <property type="entry name" value="ATPASE_E1_E2"/>
    <property type="match status" value="1"/>
</dbReference>
<keyword evidence="19" id="KW-1185">Reference proteome</keyword>
<sequence>MDITLPATAAASFSAFDDTAAAREFSRPLADGRWESWIAVEGMDCAACGQTIEQSLTQLPGVDLAEVSLLTTRARVIWQAGQVAPSSLFQTIARLGYQPFPAGSAEQEHAIRRHGRMLLWRLMVAAFCMMQVMMYSTVEYVATPGEIPPDQLVLLRWGQWMLCIPVMLFAAWPILHGAWRSLRSRRLGMDVPAALGLVLAFAASSSATFDGGGEVWFDSVSMFVFFLLLSRWVEAWARRRATGQLEALDRRLPAVVMRAEGASFVQVPATQLRQGDRIRVAPGETFPADGTLLEGQTTVDEAILTGESLPAAKGVGASVVAGSQNVSETVDVLVTRPPADSTVARIRQLISAAAQTRPDWVRLADKWAAAFLACVLVLSVAAWIGWQFIDPTRAMGVAIAILIVTCPCALSLAAPAAMLSATAGLARHGIWLREPAALERLLGVRHVAFDKTGTLTEATLALTRIEVLRPGFNEATALAYASALAGSSRHPLSRALAATATATLAPTQWREWAGEGIQASLAGVAHHLGSLPFAMARINSTDASTDDMSGAGSAKSADAASPRHNETDTSPVVWLSDPAGLIACFHFADTPRKDAAKTVAGLHAAGLNTALLSGDRPAAVEELAATVGIRNPLASMSPEEKLQAILHWQANDQPVLMVGDGINDGPALARADVSATLGGAAALAQGQADIVLASGRLSDLLQVRRTALAARRITRQNLVWAASWNAASVPLALVGWMPPWVAGIGMAASSLLVIGNGLRLLRIKG</sequence>
<keyword evidence="14 15" id="KW-0472">Membrane</keyword>
<dbReference type="GO" id="GO:0055070">
    <property type="term" value="P:copper ion homeostasis"/>
    <property type="evidence" value="ECO:0007669"/>
    <property type="project" value="TreeGrafter"/>
</dbReference>
<feature type="transmembrane region" description="Helical" evidence="15">
    <location>
        <begin position="157"/>
        <end position="175"/>
    </location>
</feature>
<dbReference type="GO" id="GO:0016887">
    <property type="term" value="F:ATP hydrolysis activity"/>
    <property type="evidence" value="ECO:0007669"/>
    <property type="project" value="InterPro"/>
</dbReference>
<dbReference type="EMBL" id="CP043046">
    <property type="protein sequence ID" value="QEI05362.1"/>
    <property type="molecule type" value="Genomic_DNA"/>
</dbReference>
<dbReference type="PROSITE" id="PS50846">
    <property type="entry name" value="HMA_2"/>
    <property type="match status" value="1"/>
</dbReference>
<keyword evidence="6 15" id="KW-0812">Transmembrane</keyword>
<dbReference type="SUPFAM" id="SSF56784">
    <property type="entry name" value="HAD-like"/>
    <property type="match status" value="1"/>
</dbReference>
<dbReference type="PRINTS" id="PR00119">
    <property type="entry name" value="CATATPASE"/>
</dbReference>
<dbReference type="InterPro" id="IPR023299">
    <property type="entry name" value="ATPase_P-typ_cyto_dom_N"/>
</dbReference>
<dbReference type="CDD" id="cd00371">
    <property type="entry name" value="HMA"/>
    <property type="match status" value="1"/>
</dbReference>
<dbReference type="GO" id="GO:0005507">
    <property type="term" value="F:copper ion binding"/>
    <property type="evidence" value="ECO:0007669"/>
    <property type="project" value="TreeGrafter"/>
</dbReference>
<dbReference type="PROSITE" id="PS01047">
    <property type="entry name" value="HMA_1"/>
    <property type="match status" value="1"/>
</dbReference>
<dbReference type="SFLD" id="SFLDG00002">
    <property type="entry name" value="C1.7:_P-type_atpase_like"/>
    <property type="match status" value="1"/>
</dbReference>
<feature type="transmembrane region" description="Helical" evidence="15">
    <location>
        <begin position="187"/>
        <end position="209"/>
    </location>
</feature>
<dbReference type="GO" id="GO:0005886">
    <property type="term" value="C:plasma membrane"/>
    <property type="evidence" value="ECO:0007669"/>
    <property type="project" value="UniProtKB-SubCell"/>
</dbReference>
<dbReference type="InterPro" id="IPR017969">
    <property type="entry name" value="Heavy-metal-associated_CS"/>
</dbReference>
<dbReference type="FunFam" id="3.30.70.100:FF:000001">
    <property type="entry name" value="ATPase copper transporting beta"/>
    <property type="match status" value="1"/>
</dbReference>
<keyword evidence="12 15" id="KW-1133">Transmembrane helix</keyword>
<feature type="domain" description="HMA" evidence="17">
    <location>
        <begin position="34"/>
        <end position="100"/>
    </location>
</feature>
<dbReference type="PANTHER" id="PTHR43520:SF5">
    <property type="entry name" value="CATION-TRANSPORTING P-TYPE ATPASE-RELATED"/>
    <property type="match status" value="1"/>
</dbReference>
<evidence type="ECO:0000256" key="10">
    <source>
        <dbReference type="ARBA" id="ARBA00022842"/>
    </source>
</evidence>
<evidence type="ECO:0000256" key="6">
    <source>
        <dbReference type="ARBA" id="ARBA00022692"/>
    </source>
</evidence>
<keyword evidence="13" id="KW-0406">Ion transport</keyword>
<dbReference type="AlphaFoldDB" id="A0A5C0ASU7"/>
<evidence type="ECO:0000256" key="1">
    <source>
        <dbReference type="ARBA" id="ARBA00004651"/>
    </source>
</evidence>
<organism evidence="18 19">
    <name type="scientific">Pigmentiphaga aceris</name>
    <dbReference type="NCBI Taxonomy" id="1940612"/>
    <lineage>
        <taxon>Bacteria</taxon>
        <taxon>Pseudomonadati</taxon>
        <taxon>Pseudomonadota</taxon>
        <taxon>Betaproteobacteria</taxon>
        <taxon>Burkholderiales</taxon>
        <taxon>Alcaligenaceae</taxon>
        <taxon>Pigmentiphaga</taxon>
    </lineage>
</organism>
<evidence type="ECO:0000256" key="8">
    <source>
        <dbReference type="ARBA" id="ARBA00022741"/>
    </source>
</evidence>
<dbReference type="NCBIfam" id="TIGR01494">
    <property type="entry name" value="ATPase_P-type"/>
    <property type="match status" value="2"/>
</dbReference>
<keyword evidence="5" id="KW-0597">Phosphoprotein</keyword>
<evidence type="ECO:0000256" key="5">
    <source>
        <dbReference type="ARBA" id="ARBA00022553"/>
    </source>
</evidence>
<evidence type="ECO:0000256" key="11">
    <source>
        <dbReference type="ARBA" id="ARBA00022967"/>
    </source>
</evidence>
<evidence type="ECO:0000256" key="7">
    <source>
        <dbReference type="ARBA" id="ARBA00022723"/>
    </source>
</evidence>
<keyword evidence="10" id="KW-0460">Magnesium</keyword>
<keyword evidence="3" id="KW-0813">Transport</keyword>
<dbReference type="InterPro" id="IPR018303">
    <property type="entry name" value="ATPase_P-typ_P_site"/>
</dbReference>
<evidence type="ECO:0000256" key="14">
    <source>
        <dbReference type="ARBA" id="ARBA00023136"/>
    </source>
</evidence>
<evidence type="ECO:0000256" key="4">
    <source>
        <dbReference type="ARBA" id="ARBA00022475"/>
    </source>
</evidence>
<keyword evidence="8 15" id="KW-0547">Nucleotide-binding</keyword>
<feature type="transmembrane region" description="Helical" evidence="15">
    <location>
        <begin position="118"/>
        <end position="137"/>
    </location>
</feature>
<evidence type="ECO:0000256" key="9">
    <source>
        <dbReference type="ARBA" id="ARBA00022840"/>
    </source>
</evidence>
<comment type="similarity">
    <text evidence="2 15">Belongs to the cation transport ATPase (P-type) (TC 3.A.3) family. Type IB subfamily.</text>
</comment>
<dbReference type="InterPro" id="IPR036163">
    <property type="entry name" value="HMA_dom_sf"/>
</dbReference>
<dbReference type="Pfam" id="PF00122">
    <property type="entry name" value="E1-E2_ATPase"/>
    <property type="match status" value="1"/>
</dbReference>
<dbReference type="GO" id="GO:0043682">
    <property type="term" value="F:P-type divalent copper transporter activity"/>
    <property type="evidence" value="ECO:0007669"/>
    <property type="project" value="TreeGrafter"/>
</dbReference>
<reference evidence="18 19" key="1">
    <citation type="submission" date="2019-08" db="EMBL/GenBank/DDBJ databases">
        <title>Amphibian skin-associated Pigmentiphaga: genome sequence and occurrence across geography and hosts.</title>
        <authorList>
            <person name="Bletz M.C."/>
            <person name="Bunk B."/>
            <person name="Sproeer C."/>
            <person name="Biwer P."/>
            <person name="Reiter S."/>
            <person name="Rabemananjara F.C.E."/>
            <person name="Schulz S."/>
            <person name="Overmann J."/>
            <person name="Vences M."/>
        </authorList>
    </citation>
    <scope>NUCLEOTIDE SEQUENCE [LARGE SCALE GENOMIC DNA]</scope>
    <source>
        <strain evidence="18 19">Mada1488</strain>
    </source>
</reference>
<keyword evidence="11" id="KW-1278">Translocase</keyword>
<evidence type="ECO:0000313" key="18">
    <source>
        <dbReference type="EMBL" id="QEI05362.1"/>
    </source>
</evidence>
<dbReference type="InterPro" id="IPR044492">
    <property type="entry name" value="P_typ_ATPase_HD_dom"/>
</dbReference>
<dbReference type="NCBIfam" id="TIGR01525">
    <property type="entry name" value="ATPase-IB_hvy"/>
    <property type="match status" value="1"/>
</dbReference>
<dbReference type="InterPro" id="IPR001757">
    <property type="entry name" value="P_typ_ATPase"/>
</dbReference>
<evidence type="ECO:0000256" key="12">
    <source>
        <dbReference type="ARBA" id="ARBA00022989"/>
    </source>
</evidence>
<feature type="transmembrane region" description="Helical" evidence="15">
    <location>
        <begin position="742"/>
        <end position="761"/>
    </location>
</feature>
<dbReference type="PANTHER" id="PTHR43520">
    <property type="entry name" value="ATP7, ISOFORM B"/>
    <property type="match status" value="1"/>
</dbReference>
<dbReference type="SFLD" id="SFLDF00027">
    <property type="entry name" value="p-type_atpase"/>
    <property type="match status" value="1"/>
</dbReference>
<dbReference type="Pfam" id="PF00702">
    <property type="entry name" value="Hydrolase"/>
    <property type="match status" value="1"/>
</dbReference>
<dbReference type="Gene3D" id="3.40.1110.10">
    <property type="entry name" value="Calcium-transporting ATPase, cytoplasmic domain N"/>
    <property type="match status" value="1"/>
</dbReference>
<dbReference type="CDD" id="cd02079">
    <property type="entry name" value="P-type_ATPase_HM"/>
    <property type="match status" value="1"/>
</dbReference>
<feature type="transmembrane region" description="Helical" evidence="15">
    <location>
        <begin position="367"/>
        <end position="389"/>
    </location>
</feature>
<dbReference type="Gene3D" id="3.40.50.1000">
    <property type="entry name" value="HAD superfamily/HAD-like"/>
    <property type="match status" value="1"/>
</dbReference>
<dbReference type="KEGG" id="pacr:FXN63_05525"/>
<dbReference type="RefSeq" id="WP_148813517.1">
    <property type="nucleotide sequence ID" value="NZ_CP043046.1"/>
</dbReference>
<dbReference type="InterPro" id="IPR023298">
    <property type="entry name" value="ATPase_P-typ_TM_dom_sf"/>
</dbReference>
<feature type="transmembrane region" description="Helical" evidence="15">
    <location>
        <begin position="718"/>
        <end position="736"/>
    </location>
</feature>
<feature type="transmembrane region" description="Helical" evidence="15">
    <location>
        <begin position="395"/>
        <end position="419"/>
    </location>
</feature>
<dbReference type="Pfam" id="PF00403">
    <property type="entry name" value="HMA"/>
    <property type="match status" value="1"/>
</dbReference>
<evidence type="ECO:0000256" key="2">
    <source>
        <dbReference type="ARBA" id="ARBA00006024"/>
    </source>
</evidence>
<evidence type="ECO:0000256" key="16">
    <source>
        <dbReference type="SAM" id="MobiDB-lite"/>
    </source>
</evidence>
<dbReference type="SUPFAM" id="SSF81653">
    <property type="entry name" value="Calcium ATPase, transduction domain A"/>
    <property type="match status" value="1"/>
</dbReference>
<keyword evidence="9 15" id="KW-0067">ATP-binding</keyword>
<gene>
    <name evidence="18" type="ORF">FXN63_05525</name>
</gene>
<dbReference type="SUPFAM" id="SSF55008">
    <property type="entry name" value="HMA, heavy metal-associated domain"/>
    <property type="match status" value="1"/>
</dbReference>
<feature type="compositionally biased region" description="Low complexity" evidence="16">
    <location>
        <begin position="549"/>
        <end position="560"/>
    </location>
</feature>
<comment type="subcellular location">
    <subcellularLocation>
        <location evidence="1">Cell membrane</location>
        <topology evidence="1">Multi-pass membrane protein</topology>
    </subcellularLocation>
</comment>
<dbReference type="Proteomes" id="UP000325161">
    <property type="component" value="Chromosome"/>
</dbReference>
<dbReference type="InterPro" id="IPR059000">
    <property type="entry name" value="ATPase_P-type_domA"/>
</dbReference>
<dbReference type="InterPro" id="IPR036412">
    <property type="entry name" value="HAD-like_sf"/>
</dbReference>
<dbReference type="InterPro" id="IPR023214">
    <property type="entry name" value="HAD_sf"/>
</dbReference>
<evidence type="ECO:0000256" key="3">
    <source>
        <dbReference type="ARBA" id="ARBA00022448"/>
    </source>
</evidence>
<dbReference type="OrthoDB" id="8552908at2"/>
<feature type="transmembrane region" description="Helical" evidence="15">
    <location>
        <begin position="215"/>
        <end position="233"/>
    </location>
</feature>
<keyword evidence="4 15" id="KW-1003">Cell membrane</keyword>
<evidence type="ECO:0000259" key="17">
    <source>
        <dbReference type="PROSITE" id="PS50846"/>
    </source>
</evidence>
<evidence type="ECO:0000313" key="19">
    <source>
        <dbReference type="Proteomes" id="UP000325161"/>
    </source>
</evidence>
<dbReference type="InterPro" id="IPR027256">
    <property type="entry name" value="P-typ_ATPase_IB"/>
</dbReference>
<keyword evidence="7 15" id="KW-0479">Metal-binding</keyword>
<dbReference type="SFLD" id="SFLDS00003">
    <property type="entry name" value="Haloacid_Dehalogenase"/>
    <property type="match status" value="1"/>
</dbReference>
<protein>
    <submittedName>
        <fullName evidence="18">Cation-translocating P-type ATPase</fullName>
    </submittedName>
</protein>
<accession>A0A5C0ASU7</accession>
<dbReference type="InterPro" id="IPR008250">
    <property type="entry name" value="ATPase_P-typ_transduc_dom_A_sf"/>
</dbReference>
<name>A0A5C0ASU7_9BURK</name>
<dbReference type="Gene3D" id="3.30.70.100">
    <property type="match status" value="1"/>
</dbReference>
<dbReference type="InterPro" id="IPR006121">
    <property type="entry name" value="HMA_dom"/>
</dbReference>
<dbReference type="Gene3D" id="2.70.150.10">
    <property type="entry name" value="Calcium-transporting ATPase, cytoplasmic transduction domain A"/>
    <property type="match status" value="1"/>
</dbReference>
<dbReference type="GO" id="GO:0005524">
    <property type="term" value="F:ATP binding"/>
    <property type="evidence" value="ECO:0007669"/>
    <property type="project" value="UniProtKB-UniRule"/>
</dbReference>
<feature type="region of interest" description="Disordered" evidence="16">
    <location>
        <begin position="542"/>
        <end position="570"/>
    </location>
</feature>
<evidence type="ECO:0000256" key="15">
    <source>
        <dbReference type="RuleBase" id="RU362081"/>
    </source>
</evidence>
<proteinExistence type="inferred from homology"/>
<evidence type="ECO:0000256" key="13">
    <source>
        <dbReference type="ARBA" id="ARBA00023065"/>
    </source>
</evidence>
<dbReference type="SUPFAM" id="SSF81665">
    <property type="entry name" value="Calcium ATPase, transmembrane domain M"/>
    <property type="match status" value="1"/>
</dbReference>